<keyword evidence="2" id="KW-0472">Membrane</keyword>
<feature type="transmembrane region" description="Helical" evidence="2">
    <location>
        <begin position="41"/>
        <end position="61"/>
    </location>
</feature>
<comment type="caution">
    <text evidence="3">The sequence shown here is derived from an EMBL/GenBank/DDBJ whole genome shotgun (WGS) entry which is preliminary data.</text>
</comment>
<dbReference type="EMBL" id="POTX01000109">
    <property type="protein sequence ID" value="PZF94218.1"/>
    <property type="molecule type" value="Genomic_DNA"/>
</dbReference>
<dbReference type="OrthoDB" id="9915575at2"/>
<keyword evidence="2" id="KW-1133">Transmembrane helix</keyword>
<dbReference type="Proteomes" id="UP000248627">
    <property type="component" value="Unassembled WGS sequence"/>
</dbReference>
<dbReference type="AlphaFoldDB" id="A0A2W2CRE8"/>
<evidence type="ECO:0000313" key="3">
    <source>
        <dbReference type="EMBL" id="PZF94218.1"/>
    </source>
</evidence>
<sequence length="275" mass="28762">MTNDIEERLGRGLRDLADVPAPTSLAEGALTRARRARRVRAVTTGLAAVVATGAIAAPFLLRPGGGPEAVQFGAPPPIPQSATPTPAPATTGAAASDDCREAPGSTGGGIKQVAPGDWPEYVRIAMGRLPTGKNWVMQSGYGPCRPAEPDVPNAYSVINLGPRREDGGHVTLNLADESHHQLPQDCASVSAKIAARQGADGLRYGEVAACTEGTASTPLFYAIHTSYDELHGVAVWPDGRAAWMESIPNLGEPLPLDLKGLRAVLTDRELVDQLD</sequence>
<feature type="compositionally biased region" description="Low complexity" evidence="1">
    <location>
        <begin position="80"/>
        <end position="95"/>
    </location>
</feature>
<feature type="region of interest" description="Disordered" evidence="1">
    <location>
        <begin position="68"/>
        <end position="113"/>
    </location>
</feature>
<accession>A0A2W2CRE8</accession>
<protein>
    <submittedName>
        <fullName evidence="3">Uncharacterized protein</fullName>
    </submittedName>
</protein>
<gene>
    <name evidence="3" type="ORF">C1I93_16815</name>
</gene>
<evidence type="ECO:0000313" key="4">
    <source>
        <dbReference type="Proteomes" id="UP000248627"/>
    </source>
</evidence>
<dbReference type="RefSeq" id="WP_111244246.1">
    <property type="nucleotide sequence ID" value="NZ_AP023358.1"/>
</dbReference>
<keyword evidence="4" id="KW-1185">Reference proteome</keyword>
<proteinExistence type="predicted"/>
<name>A0A2W2CRE8_9ACTN</name>
<organism evidence="3 4">
    <name type="scientific">Micromonospora endophytica</name>
    <dbReference type="NCBI Taxonomy" id="515350"/>
    <lineage>
        <taxon>Bacteria</taxon>
        <taxon>Bacillati</taxon>
        <taxon>Actinomycetota</taxon>
        <taxon>Actinomycetes</taxon>
        <taxon>Micromonosporales</taxon>
        <taxon>Micromonosporaceae</taxon>
        <taxon>Micromonospora</taxon>
    </lineage>
</organism>
<evidence type="ECO:0000256" key="1">
    <source>
        <dbReference type="SAM" id="MobiDB-lite"/>
    </source>
</evidence>
<evidence type="ECO:0000256" key="2">
    <source>
        <dbReference type="SAM" id="Phobius"/>
    </source>
</evidence>
<reference evidence="3 4" key="1">
    <citation type="submission" date="2018-01" db="EMBL/GenBank/DDBJ databases">
        <title>Draft genome sequence of Jishengella endophytica.</title>
        <authorList>
            <person name="Sahin N."/>
            <person name="Ay H."/>
            <person name="Saygin H."/>
        </authorList>
    </citation>
    <scope>NUCLEOTIDE SEQUENCE [LARGE SCALE GENOMIC DNA]</scope>
    <source>
        <strain evidence="3 4">DSM 45430</strain>
    </source>
</reference>
<keyword evidence="2" id="KW-0812">Transmembrane</keyword>